<gene>
    <name evidence="9" type="ORF">QFZ36_003419</name>
</gene>
<evidence type="ECO:0000313" key="9">
    <source>
        <dbReference type="EMBL" id="MDQ0675858.1"/>
    </source>
</evidence>
<keyword evidence="5" id="KW-0676">Redox-active center</keyword>
<keyword evidence="7" id="KW-0472">Membrane</keyword>
<dbReference type="InterPro" id="IPR036249">
    <property type="entry name" value="Thioredoxin-like_sf"/>
</dbReference>
<comment type="caution">
    <text evidence="9">The sequence shown here is derived from an EMBL/GenBank/DDBJ whole genome shotgun (WGS) entry which is preliminary data.</text>
</comment>
<dbReference type="GO" id="GO:0016853">
    <property type="term" value="F:isomerase activity"/>
    <property type="evidence" value="ECO:0007669"/>
    <property type="project" value="UniProtKB-KW"/>
</dbReference>
<dbReference type="InterPro" id="IPR012336">
    <property type="entry name" value="Thioredoxin-like_fold"/>
</dbReference>
<evidence type="ECO:0000256" key="1">
    <source>
        <dbReference type="ARBA" id="ARBA00005791"/>
    </source>
</evidence>
<proteinExistence type="inferred from homology"/>
<keyword evidence="2" id="KW-0732">Signal</keyword>
<name>A0ABU0PPI4_9MICC</name>
<feature type="transmembrane region" description="Helical" evidence="7">
    <location>
        <begin position="49"/>
        <end position="70"/>
    </location>
</feature>
<evidence type="ECO:0000256" key="5">
    <source>
        <dbReference type="ARBA" id="ARBA00023284"/>
    </source>
</evidence>
<dbReference type="Proteomes" id="UP001236806">
    <property type="component" value="Unassembled WGS sequence"/>
</dbReference>
<dbReference type="SUPFAM" id="SSF52833">
    <property type="entry name" value="Thioredoxin-like"/>
    <property type="match status" value="1"/>
</dbReference>
<evidence type="ECO:0000259" key="8">
    <source>
        <dbReference type="Pfam" id="PF13462"/>
    </source>
</evidence>
<feature type="domain" description="Thioredoxin-like fold" evidence="8">
    <location>
        <begin position="140"/>
        <end position="286"/>
    </location>
</feature>
<comment type="similarity">
    <text evidence="1">Belongs to the thioredoxin family. DsbA subfamily.</text>
</comment>
<keyword evidence="4" id="KW-1015">Disulfide bond</keyword>
<keyword evidence="7" id="KW-1133">Transmembrane helix</keyword>
<evidence type="ECO:0000256" key="6">
    <source>
        <dbReference type="SAM" id="MobiDB-lite"/>
    </source>
</evidence>
<evidence type="ECO:0000313" key="10">
    <source>
        <dbReference type="Proteomes" id="UP001236806"/>
    </source>
</evidence>
<dbReference type="CDD" id="cd02972">
    <property type="entry name" value="DsbA_family"/>
    <property type="match status" value="1"/>
</dbReference>
<evidence type="ECO:0000256" key="3">
    <source>
        <dbReference type="ARBA" id="ARBA00023002"/>
    </source>
</evidence>
<organism evidence="9 10">
    <name type="scientific">Pseudarthrobacter siccitolerans</name>
    <dbReference type="NCBI Taxonomy" id="861266"/>
    <lineage>
        <taxon>Bacteria</taxon>
        <taxon>Bacillati</taxon>
        <taxon>Actinomycetota</taxon>
        <taxon>Actinomycetes</taxon>
        <taxon>Micrococcales</taxon>
        <taxon>Micrococcaceae</taxon>
        <taxon>Pseudarthrobacter</taxon>
    </lineage>
</organism>
<sequence length="306" mass="32470">MVPLVDRPKEHMSPANEVRKSKAERTADAREKARLIREEQLKKDKRNKLLIGWGIVAAVVAILVVVALVVTTSMKQNGPVADQGPTPANGNAHGGVTLLANTEVAKLDPATVDAAAVGEPPQAAPAEVVAPGAEAEAGKPVKVVLYIDFICPVCKNFEAQYNEQLTSLRNEGKITVEYRALGFLDSRSTTNYSSRAANAAACVVNESPEKYAEFVDALFANQPAEGGAGLSDDKLKSMASDIGVDINSCVDEKTYRPFVKFTTKEASAIGVTGTPSVFVEGRQWGKGASAQTPFPEFLQAAIDAKA</sequence>
<dbReference type="PANTHER" id="PTHR13887">
    <property type="entry name" value="GLUTATHIONE S-TRANSFERASE KAPPA"/>
    <property type="match status" value="1"/>
</dbReference>
<keyword evidence="10" id="KW-1185">Reference proteome</keyword>
<evidence type="ECO:0000256" key="4">
    <source>
        <dbReference type="ARBA" id="ARBA00023157"/>
    </source>
</evidence>
<reference evidence="9 10" key="1">
    <citation type="submission" date="2023-07" db="EMBL/GenBank/DDBJ databases">
        <title>Comparative genomics of wheat-associated soil bacteria to identify genetic determinants of phenazine resistance.</title>
        <authorList>
            <person name="Mouncey N."/>
        </authorList>
    </citation>
    <scope>NUCLEOTIDE SEQUENCE [LARGE SCALE GENOMIC DNA]</scope>
    <source>
        <strain evidence="9 10">W1I3</strain>
    </source>
</reference>
<protein>
    <submittedName>
        <fullName evidence="9">Protein-disulfide isomerase</fullName>
    </submittedName>
</protein>
<accession>A0ABU0PPI4</accession>
<keyword evidence="7" id="KW-0812">Transmembrane</keyword>
<dbReference type="PANTHER" id="PTHR13887:SF14">
    <property type="entry name" value="DISULFIDE BOND FORMATION PROTEIN D"/>
    <property type="match status" value="1"/>
</dbReference>
<keyword evidence="3" id="KW-0560">Oxidoreductase</keyword>
<dbReference type="Gene3D" id="3.40.30.10">
    <property type="entry name" value="Glutaredoxin"/>
    <property type="match status" value="1"/>
</dbReference>
<evidence type="ECO:0000256" key="2">
    <source>
        <dbReference type="ARBA" id="ARBA00022729"/>
    </source>
</evidence>
<keyword evidence="9" id="KW-0413">Isomerase</keyword>
<feature type="region of interest" description="Disordered" evidence="6">
    <location>
        <begin position="1"/>
        <end position="30"/>
    </location>
</feature>
<dbReference type="EMBL" id="JAUSXB010000001">
    <property type="protein sequence ID" value="MDQ0675858.1"/>
    <property type="molecule type" value="Genomic_DNA"/>
</dbReference>
<evidence type="ECO:0000256" key="7">
    <source>
        <dbReference type="SAM" id="Phobius"/>
    </source>
</evidence>
<dbReference type="Pfam" id="PF13462">
    <property type="entry name" value="Thioredoxin_4"/>
    <property type="match status" value="1"/>
</dbReference>